<protein>
    <submittedName>
        <fullName evidence="1">Uncharacterized protein</fullName>
    </submittedName>
</protein>
<dbReference type="STRING" id="1434232.MAIT1_04565"/>
<keyword evidence="2" id="KW-1185">Reference proteome</keyword>
<name>A0A1Y2K9N9_9PROT</name>
<reference evidence="1 2" key="1">
    <citation type="journal article" date="2016" name="BMC Genomics">
        <title>Combined genomic and structural analyses of a cultured magnetotactic bacterium reveals its niche adaptation to a dynamic environment.</title>
        <authorList>
            <person name="Araujo A.C."/>
            <person name="Morillo V."/>
            <person name="Cypriano J."/>
            <person name="Teixeira L.C."/>
            <person name="Leao P."/>
            <person name="Lyra S."/>
            <person name="Almeida L.G."/>
            <person name="Bazylinski D.A."/>
            <person name="Vasconcellos A.T."/>
            <person name="Abreu F."/>
            <person name="Lins U."/>
        </authorList>
    </citation>
    <scope>NUCLEOTIDE SEQUENCE [LARGE SCALE GENOMIC DNA]</scope>
    <source>
        <strain evidence="1 2">IT-1</strain>
    </source>
</reference>
<dbReference type="Proteomes" id="UP000194003">
    <property type="component" value="Unassembled WGS sequence"/>
</dbReference>
<organism evidence="1 2">
    <name type="scientific">Magnetofaba australis IT-1</name>
    <dbReference type="NCBI Taxonomy" id="1434232"/>
    <lineage>
        <taxon>Bacteria</taxon>
        <taxon>Pseudomonadati</taxon>
        <taxon>Pseudomonadota</taxon>
        <taxon>Magnetococcia</taxon>
        <taxon>Magnetococcales</taxon>
        <taxon>Magnetococcaceae</taxon>
        <taxon>Magnetofaba</taxon>
    </lineage>
</organism>
<evidence type="ECO:0000313" key="2">
    <source>
        <dbReference type="Proteomes" id="UP000194003"/>
    </source>
</evidence>
<dbReference type="EMBL" id="LVJN01000012">
    <property type="protein sequence ID" value="OSM07672.1"/>
    <property type="molecule type" value="Genomic_DNA"/>
</dbReference>
<evidence type="ECO:0000313" key="1">
    <source>
        <dbReference type="EMBL" id="OSM07672.1"/>
    </source>
</evidence>
<sequence length="81" mass="9152">MTSMANHPFTVVGYAIIDYAPDNWIQYEHFCEWVWAEDSSKAAETAAAQVIARETTEKVNKIDPWTCAVLPGHHENQPFDG</sequence>
<proteinExistence type="predicted"/>
<accession>A0A1Y2K9N9</accession>
<dbReference type="AlphaFoldDB" id="A0A1Y2K9N9"/>
<gene>
    <name evidence="1" type="ORF">MAIT1_04565</name>
</gene>
<comment type="caution">
    <text evidence="1">The sequence shown here is derived from an EMBL/GenBank/DDBJ whole genome shotgun (WGS) entry which is preliminary data.</text>
</comment>